<dbReference type="EMBL" id="CAXLJM020000049">
    <property type="protein sequence ID" value="CAL8112850.1"/>
    <property type="molecule type" value="Genomic_DNA"/>
</dbReference>
<evidence type="ECO:0000313" key="1">
    <source>
        <dbReference type="EMBL" id="CAL8112850.1"/>
    </source>
</evidence>
<sequence>MAIYFCPITIYCFIFALFIVSNYESGSAPHHQMYPFAYGQLTKVNLNPSTNTHTRTYQDEMCACEVDKTFFVHEKTPIKNNIAACLPLTDYMRLLRLFRSIY</sequence>
<evidence type="ECO:0008006" key="3">
    <source>
        <dbReference type="Google" id="ProtNLM"/>
    </source>
</evidence>
<gene>
    <name evidence="1" type="ORF">ODALV1_LOCUS15808</name>
</gene>
<comment type="caution">
    <text evidence="1">The sequence shown here is derived from an EMBL/GenBank/DDBJ whole genome shotgun (WGS) entry which is preliminary data.</text>
</comment>
<organism evidence="1 2">
    <name type="scientific">Orchesella dallaii</name>
    <dbReference type="NCBI Taxonomy" id="48710"/>
    <lineage>
        <taxon>Eukaryota</taxon>
        <taxon>Metazoa</taxon>
        <taxon>Ecdysozoa</taxon>
        <taxon>Arthropoda</taxon>
        <taxon>Hexapoda</taxon>
        <taxon>Collembola</taxon>
        <taxon>Entomobryomorpha</taxon>
        <taxon>Entomobryoidea</taxon>
        <taxon>Orchesellidae</taxon>
        <taxon>Orchesellinae</taxon>
        <taxon>Orchesella</taxon>
    </lineage>
</organism>
<proteinExistence type="predicted"/>
<dbReference type="Proteomes" id="UP001642540">
    <property type="component" value="Unassembled WGS sequence"/>
</dbReference>
<keyword evidence="2" id="KW-1185">Reference proteome</keyword>
<accession>A0ABP1R2I5</accession>
<evidence type="ECO:0000313" key="2">
    <source>
        <dbReference type="Proteomes" id="UP001642540"/>
    </source>
</evidence>
<protein>
    <recommendedName>
        <fullName evidence="3">Secreted protein</fullName>
    </recommendedName>
</protein>
<name>A0ABP1R2I5_9HEXA</name>
<reference evidence="1 2" key="1">
    <citation type="submission" date="2024-08" db="EMBL/GenBank/DDBJ databases">
        <authorList>
            <person name="Cucini C."/>
            <person name="Frati F."/>
        </authorList>
    </citation>
    <scope>NUCLEOTIDE SEQUENCE [LARGE SCALE GENOMIC DNA]</scope>
</reference>